<accession>A0A6S7BQX8</accession>
<proteinExistence type="predicted"/>
<feature type="region of interest" description="Disordered" evidence="1">
    <location>
        <begin position="22"/>
        <end position="51"/>
    </location>
</feature>
<evidence type="ECO:0000256" key="1">
    <source>
        <dbReference type="SAM" id="MobiDB-lite"/>
    </source>
</evidence>
<feature type="compositionally biased region" description="Polar residues" evidence="1">
    <location>
        <begin position="33"/>
        <end position="51"/>
    </location>
</feature>
<sequence length="51" mass="5552">MRFHTLSVDFCPIQPIEDEPHRRFSIGLDPATSGRSTSVPKSPTINASGVV</sequence>
<evidence type="ECO:0000313" key="3">
    <source>
        <dbReference type="Proteomes" id="UP000494365"/>
    </source>
</evidence>
<keyword evidence="3" id="KW-1185">Reference proteome</keyword>
<organism evidence="2 3">
    <name type="scientific">Paraburkholderia ultramafica</name>
    <dbReference type="NCBI Taxonomy" id="1544867"/>
    <lineage>
        <taxon>Bacteria</taxon>
        <taxon>Pseudomonadati</taxon>
        <taxon>Pseudomonadota</taxon>
        <taxon>Betaproteobacteria</taxon>
        <taxon>Burkholderiales</taxon>
        <taxon>Burkholderiaceae</taxon>
        <taxon>Paraburkholderia</taxon>
    </lineage>
</organism>
<evidence type="ECO:0000313" key="2">
    <source>
        <dbReference type="EMBL" id="CAB3810355.1"/>
    </source>
</evidence>
<reference evidence="2 3" key="1">
    <citation type="submission" date="2020-04" db="EMBL/GenBank/DDBJ databases">
        <authorList>
            <person name="De Canck E."/>
        </authorList>
    </citation>
    <scope>NUCLEOTIDE SEQUENCE [LARGE SCALE GENOMIC DNA]</scope>
    <source>
        <strain evidence="2 3">LMG 28614</strain>
    </source>
</reference>
<dbReference type="Proteomes" id="UP000494365">
    <property type="component" value="Unassembled WGS sequence"/>
</dbReference>
<protein>
    <submittedName>
        <fullName evidence="2">Uncharacterized protein</fullName>
    </submittedName>
</protein>
<gene>
    <name evidence="2" type="ORF">LMG28614_07257</name>
</gene>
<dbReference type="AlphaFoldDB" id="A0A6S7BQX8"/>
<name>A0A6S7BQX8_9BURK</name>
<dbReference type="EMBL" id="CADIKK010000110">
    <property type="protein sequence ID" value="CAB3810355.1"/>
    <property type="molecule type" value="Genomic_DNA"/>
</dbReference>